<organism evidence="1 2">
    <name type="scientific">Pristionchus pacificus</name>
    <name type="common">Parasitic nematode worm</name>
    <dbReference type="NCBI Taxonomy" id="54126"/>
    <lineage>
        <taxon>Eukaryota</taxon>
        <taxon>Metazoa</taxon>
        <taxon>Ecdysozoa</taxon>
        <taxon>Nematoda</taxon>
        <taxon>Chromadorea</taxon>
        <taxon>Rhabditida</taxon>
        <taxon>Rhabditina</taxon>
        <taxon>Diplogasteromorpha</taxon>
        <taxon>Diplogasteroidea</taxon>
        <taxon>Neodiplogasteridae</taxon>
        <taxon>Pristionchus</taxon>
    </lineage>
</organism>
<dbReference type="AlphaFoldDB" id="A0A2A6BIU3"/>
<accession>A0A2A6BIU3</accession>
<evidence type="ECO:0000313" key="2">
    <source>
        <dbReference type="Proteomes" id="UP000005239"/>
    </source>
</evidence>
<evidence type="ECO:0000313" key="1">
    <source>
        <dbReference type="EnsemblMetazoa" id="PPA45388.1"/>
    </source>
</evidence>
<accession>A0A8R1Z5M1</accession>
<dbReference type="EnsemblMetazoa" id="PPA45388.1">
    <property type="protein sequence ID" value="PPA45388.1"/>
    <property type="gene ID" value="WBGene00283757"/>
</dbReference>
<sequence>MNDDVMKENRKCTEELRPDRREPERERWRGGAVVVCQECDSKGHEFDPALDAFDDDEFAFDRGG</sequence>
<protein>
    <submittedName>
        <fullName evidence="1">Uncharacterized protein</fullName>
    </submittedName>
</protein>
<proteinExistence type="predicted"/>
<dbReference type="Proteomes" id="UP000005239">
    <property type="component" value="Unassembled WGS sequence"/>
</dbReference>
<reference evidence="1" key="2">
    <citation type="submission" date="2022-06" db="UniProtKB">
        <authorList>
            <consortium name="EnsemblMetazoa"/>
        </authorList>
    </citation>
    <scope>IDENTIFICATION</scope>
    <source>
        <strain evidence="1">PS312</strain>
    </source>
</reference>
<name>A0A2A6BIU3_PRIPA</name>
<gene>
    <name evidence="1" type="primary">WBGene00283757</name>
</gene>
<reference evidence="2" key="1">
    <citation type="journal article" date="2008" name="Nat. Genet.">
        <title>The Pristionchus pacificus genome provides a unique perspective on nematode lifestyle and parasitism.</title>
        <authorList>
            <person name="Dieterich C."/>
            <person name="Clifton S.W."/>
            <person name="Schuster L.N."/>
            <person name="Chinwalla A."/>
            <person name="Delehaunty K."/>
            <person name="Dinkelacker I."/>
            <person name="Fulton L."/>
            <person name="Fulton R."/>
            <person name="Godfrey J."/>
            <person name="Minx P."/>
            <person name="Mitreva M."/>
            <person name="Roeseler W."/>
            <person name="Tian H."/>
            <person name="Witte H."/>
            <person name="Yang S.P."/>
            <person name="Wilson R.K."/>
            <person name="Sommer R.J."/>
        </authorList>
    </citation>
    <scope>NUCLEOTIDE SEQUENCE [LARGE SCALE GENOMIC DNA]</scope>
    <source>
        <strain evidence="2">PS312</strain>
    </source>
</reference>
<keyword evidence="2" id="KW-1185">Reference proteome</keyword>